<evidence type="ECO:0000313" key="2">
    <source>
        <dbReference type="EMBL" id="TEB34831.1"/>
    </source>
</evidence>
<dbReference type="EMBL" id="QPFP01000008">
    <property type="protein sequence ID" value="TEB34831.1"/>
    <property type="molecule type" value="Genomic_DNA"/>
</dbReference>
<organism evidence="2 3">
    <name type="scientific">Coprinellus micaceus</name>
    <name type="common">Glistening ink-cap mushroom</name>
    <name type="synonym">Coprinus micaceus</name>
    <dbReference type="NCBI Taxonomy" id="71717"/>
    <lineage>
        <taxon>Eukaryota</taxon>
        <taxon>Fungi</taxon>
        <taxon>Dikarya</taxon>
        <taxon>Basidiomycota</taxon>
        <taxon>Agaricomycotina</taxon>
        <taxon>Agaricomycetes</taxon>
        <taxon>Agaricomycetidae</taxon>
        <taxon>Agaricales</taxon>
        <taxon>Agaricineae</taxon>
        <taxon>Psathyrellaceae</taxon>
        <taxon>Coprinellus</taxon>
    </lineage>
</organism>
<keyword evidence="3" id="KW-1185">Reference proteome</keyword>
<gene>
    <name evidence="2" type="ORF">FA13DRAFT_1728707</name>
    <name evidence="1" type="ORF">FA13DRAFT_1735700</name>
</gene>
<reference evidence="2 3" key="1">
    <citation type="journal article" date="2019" name="Nat. Ecol. Evol.">
        <title>Megaphylogeny resolves global patterns of mushroom evolution.</title>
        <authorList>
            <person name="Varga T."/>
            <person name="Krizsan K."/>
            <person name="Foldi C."/>
            <person name="Dima B."/>
            <person name="Sanchez-Garcia M."/>
            <person name="Sanchez-Ramirez S."/>
            <person name="Szollosi G.J."/>
            <person name="Szarkandi J.G."/>
            <person name="Papp V."/>
            <person name="Albert L."/>
            <person name="Andreopoulos W."/>
            <person name="Angelini C."/>
            <person name="Antonin V."/>
            <person name="Barry K.W."/>
            <person name="Bougher N.L."/>
            <person name="Buchanan P."/>
            <person name="Buyck B."/>
            <person name="Bense V."/>
            <person name="Catcheside P."/>
            <person name="Chovatia M."/>
            <person name="Cooper J."/>
            <person name="Damon W."/>
            <person name="Desjardin D."/>
            <person name="Finy P."/>
            <person name="Geml J."/>
            <person name="Haridas S."/>
            <person name="Hughes K."/>
            <person name="Justo A."/>
            <person name="Karasinski D."/>
            <person name="Kautmanova I."/>
            <person name="Kiss B."/>
            <person name="Kocsube S."/>
            <person name="Kotiranta H."/>
            <person name="LaButti K.M."/>
            <person name="Lechner B.E."/>
            <person name="Liimatainen K."/>
            <person name="Lipzen A."/>
            <person name="Lukacs Z."/>
            <person name="Mihaltcheva S."/>
            <person name="Morgado L.N."/>
            <person name="Niskanen T."/>
            <person name="Noordeloos M.E."/>
            <person name="Ohm R.A."/>
            <person name="Ortiz-Santana B."/>
            <person name="Ovrebo C."/>
            <person name="Racz N."/>
            <person name="Riley R."/>
            <person name="Savchenko A."/>
            <person name="Shiryaev A."/>
            <person name="Soop K."/>
            <person name="Spirin V."/>
            <person name="Szebenyi C."/>
            <person name="Tomsovsky M."/>
            <person name="Tulloss R.E."/>
            <person name="Uehling J."/>
            <person name="Grigoriev I.V."/>
            <person name="Vagvolgyi C."/>
            <person name="Papp T."/>
            <person name="Martin F.M."/>
            <person name="Miettinen O."/>
            <person name="Hibbett D.S."/>
            <person name="Nagy L.G."/>
        </authorList>
    </citation>
    <scope>NUCLEOTIDE SEQUENCE [LARGE SCALE GENOMIC DNA]</scope>
    <source>
        <strain evidence="2 3">FP101781</strain>
    </source>
</reference>
<sequence>MSVGGYCPNILEISLGAYHEVRGQALATVKVRVALYRVRKVMGTSIYVHFDYICSPATYLLT</sequence>
<dbReference type="Proteomes" id="UP000298030">
    <property type="component" value="Unassembled WGS sequence"/>
</dbReference>
<accession>A0A4Y7TLJ2</accession>
<dbReference type="EMBL" id="QPFP01000033">
    <property type="protein sequence ID" value="TEB28301.1"/>
    <property type="molecule type" value="Genomic_DNA"/>
</dbReference>
<feature type="non-terminal residue" evidence="2">
    <location>
        <position position="62"/>
    </location>
</feature>
<evidence type="ECO:0000313" key="3">
    <source>
        <dbReference type="Proteomes" id="UP000298030"/>
    </source>
</evidence>
<name>A0A4Y7TLJ2_COPMI</name>
<proteinExistence type="predicted"/>
<dbReference type="AlphaFoldDB" id="A0A4Y7TLJ2"/>
<comment type="caution">
    <text evidence="2">The sequence shown here is derived from an EMBL/GenBank/DDBJ whole genome shotgun (WGS) entry which is preliminary data.</text>
</comment>
<protein>
    <submittedName>
        <fullName evidence="2">Uncharacterized protein</fullName>
    </submittedName>
</protein>
<evidence type="ECO:0000313" key="1">
    <source>
        <dbReference type="EMBL" id="TEB28301.1"/>
    </source>
</evidence>